<feature type="transmembrane region" description="Helical" evidence="14">
    <location>
        <begin position="466"/>
        <end position="484"/>
    </location>
</feature>
<feature type="transmembrane region" description="Helical" evidence="14">
    <location>
        <begin position="385"/>
        <end position="405"/>
    </location>
</feature>
<evidence type="ECO:0000256" key="6">
    <source>
        <dbReference type="ARBA" id="ARBA00022847"/>
    </source>
</evidence>
<feature type="compositionally biased region" description="Acidic residues" evidence="13">
    <location>
        <begin position="691"/>
        <end position="700"/>
    </location>
</feature>
<keyword evidence="10 14" id="KW-0472">Membrane</keyword>
<feature type="transmembrane region" description="Helical" evidence="14">
    <location>
        <begin position="203"/>
        <end position="227"/>
    </location>
</feature>
<evidence type="ECO:0000256" key="3">
    <source>
        <dbReference type="ARBA" id="ARBA00022448"/>
    </source>
</evidence>
<dbReference type="PANTHER" id="PTHR48086">
    <property type="entry name" value="SODIUM/PROLINE SYMPORTER-RELATED"/>
    <property type="match status" value="1"/>
</dbReference>
<keyword evidence="7 14" id="KW-1133">Transmembrane helix</keyword>
<dbReference type="GO" id="GO:0005886">
    <property type="term" value="C:plasma membrane"/>
    <property type="evidence" value="ECO:0007669"/>
    <property type="project" value="UniProtKB-SubCell"/>
</dbReference>
<keyword evidence="8" id="KW-0915">Sodium</keyword>
<feature type="transmembrane region" description="Helical" evidence="14">
    <location>
        <begin position="297"/>
        <end position="320"/>
    </location>
</feature>
<name>A0AAW2ZIP5_9EUKA</name>
<dbReference type="AlphaFoldDB" id="A0AAW2ZIP5"/>
<keyword evidence="11" id="KW-0739">Sodium transport</keyword>
<organism evidence="15 16">
    <name type="scientific">Acrasis kona</name>
    <dbReference type="NCBI Taxonomy" id="1008807"/>
    <lineage>
        <taxon>Eukaryota</taxon>
        <taxon>Discoba</taxon>
        <taxon>Heterolobosea</taxon>
        <taxon>Tetramitia</taxon>
        <taxon>Eutetramitia</taxon>
        <taxon>Acrasidae</taxon>
        <taxon>Acrasis</taxon>
    </lineage>
</organism>
<feature type="transmembrane region" description="Helical" evidence="14">
    <location>
        <begin position="586"/>
        <end position="606"/>
    </location>
</feature>
<feature type="transmembrane region" description="Helical" evidence="14">
    <location>
        <begin position="496"/>
        <end position="518"/>
    </location>
</feature>
<dbReference type="GO" id="GO:0015193">
    <property type="term" value="F:L-proline transmembrane transporter activity"/>
    <property type="evidence" value="ECO:0007669"/>
    <property type="project" value="TreeGrafter"/>
</dbReference>
<feature type="transmembrane region" description="Helical" evidence="14">
    <location>
        <begin position="341"/>
        <end position="365"/>
    </location>
</feature>
<evidence type="ECO:0000313" key="15">
    <source>
        <dbReference type="EMBL" id="KAL0489238.1"/>
    </source>
</evidence>
<dbReference type="InterPro" id="IPR038377">
    <property type="entry name" value="Na/Glc_symporter_sf"/>
</dbReference>
<evidence type="ECO:0000256" key="1">
    <source>
        <dbReference type="ARBA" id="ARBA00004651"/>
    </source>
</evidence>
<feature type="transmembrane region" description="Helical" evidence="14">
    <location>
        <begin position="164"/>
        <end position="187"/>
    </location>
</feature>
<dbReference type="PROSITE" id="PS50283">
    <property type="entry name" value="NA_SOLUT_SYMP_3"/>
    <property type="match status" value="1"/>
</dbReference>
<evidence type="ECO:0000256" key="11">
    <source>
        <dbReference type="ARBA" id="ARBA00023201"/>
    </source>
</evidence>
<evidence type="ECO:0000256" key="9">
    <source>
        <dbReference type="ARBA" id="ARBA00023065"/>
    </source>
</evidence>
<evidence type="ECO:0000256" key="4">
    <source>
        <dbReference type="ARBA" id="ARBA00022475"/>
    </source>
</evidence>
<keyword evidence="6" id="KW-0769">Symport</keyword>
<evidence type="ECO:0000256" key="10">
    <source>
        <dbReference type="ARBA" id="ARBA00023136"/>
    </source>
</evidence>
<dbReference type="Proteomes" id="UP001431209">
    <property type="component" value="Unassembled WGS sequence"/>
</dbReference>
<proteinExistence type="inferred from homology"/>
<feature type="region of interest" description="Disordered" evidence="13">
    <location>
        <begin position="672"/>
        <end position="700"/>
    </location>
</feature>
<dbReference type="GO" id="GO:0005298">
    <property type="term" value="F:proline:sodium symporter activity"/>
    <property type="evidence" value="ECO:0007669"/>
    <property type="project" value="TreeGrafter"/>
</dbReference>
<keyword evidence="5 14" id="KW-0812">Transmembrane</keyword>
<keyword evidence="4" id="KW-1003">Cell membrane</keyword>
<evidence type="ECO:0000313" key="16">
    <source>
        <dbReference type="Proteomes" id="UP001431209"/>
    </source>
</evidence>
<keyword evidence="9" id="KW-0406">Ion transport</keyword>
<dbReference type="Pfam" id="PF00474">
    <property type="entry name" value="SSF"/>
    <property type="match status" value="1"/>
</dbReference>
<dbReference type="GO" id="GO:0015824">
    <property type="term" value="P:proline transport"/>
    <property type="evidence" value="ECO:0007669"/>
    <property type="project" value="TreeGrafter"/>
</dbReference>
<evidence type="ECO:0000256" key="2">
    <source>
        <dbReference type="ARBA" id="ARBA00006434"/>
    </source>
</evidence>
<feature type="transmembrane region" description="Helical" evidence="14">
    <location>
        <begin position="234"/>
        <end position="253"/>
    </location>
</feature>
<comment type="subcellular location">
    <subcellularLocation>
        <location evidence="1">Cell membrane</location>
        <topology evidence="1">Multi-pass membrane protein</topology>
    </subcellularLocation>
</comment>
<comment type="caution">
    <text evidence="15">The sequence shown here is derived from an EMBL/GenBank/DDBJ whole genome shotgun (WGS) entry which is preliminary data.</text>
</comment>
<gene>
    <name evidence="15" type="ORF">AKO1_013756</name>
</gene>
<sequence>MVEQYESGLEVIDYVIIGVYLVVIVVVGLLSGKLQDYLTRRSQQTGTQSTSHHRLGEEGAATEADQVDSYFLGSRSIPFWALAASGMASNLDVSGTMINCALIYSLGVKGMLIELRGGLTMGLAFLMAFLGKWSRRSNVMTVAEWMVFRFGPGRQGHWARLSTAITAVMMSIGSITYFAVGSGIFVAEFLNMPEYWLGLRKEFWAALIMTVLSMLYTVATGLSGVVWTDVFQGVVIFIAVLVVCILSMVNVTLPNEFNVSTLFYNGTASIQQTTWSEWSNPLPSLTLNFDPESQYSVYNPFLVACGLYFFKMMIEGYGGAQGYMAQRYYATKDERDASQMTGLWIFLLAFRWPFIIAICMLGIFYGNGYGKDVIQDPEVVLPRVISAMLPVGVKGLVVAAMISAAMSTFDSTVNACAAIIVKDIYQAYIHKSASQKILILVGRLSSIVVVIVALVFMLAVKNVNDIWGWVTMSLGSGLVVPNLMRWYWHRVNGYGYSISLFVGAGCAVIFKIVLTATNYNLPEYYVSLILSVISFVLCAVISLLTPPTDPDVLLRFYGMTQPFGIWGPVKRRFKVEFNKQVNMDTLFDNITLCAALPWQYILYLLWMSIIMSAWITFGVSAGITAVLTVILYFTWFRRLRYQHNNKRVVELETQEDLDAYNNVQVELQDVTTQQDDNTAEHNSEQEVVAPTEDDATSTIN</sequence>
<feature type="transmembrane region" description="Helical" evidence="14">
    <location>
        <begin position="437"/>
        <end position="460"/>
    </location>
</feature>
<keyword evidence="16" id="KW-1185">Reference proteome</keyword>
<evidence type="ECO:0000256" key="12">
    <source>
        <dbReference type="RuleBase" id="RU362091"/>
    </source>
</evidence>
<dbReference type="PANTHER" id="PTHR48086:SF3">
    <property type="entry name" value="SODIUM_PROLINE SYMPORTER"/>
    <property type="match status" value="1"/>
</dbReference>
<accession>A0AAW2ZIP5</accession>
<evidence type="ECO:0000256" key="14">
    <source>
        <dbReference type="SAM" id="Phobius"/>
    </source>
</evidence>
<dbReference type="EMBL" id="JAOPGA020001533">
    <property type="protein sequence ID" value="KAL0489238.1"/>
    <property type="molecule type" value="Genomic_DNA"/>
</dbReference>
<evidence type="ECO:0000256" key="13">
    <source>
        <dbReference type="SAM" id="MobiDB-lite"/>
    </source>
</evidence>
<feature type="transmembrane region" description="Helical" evidence="14">
    <location>
        <begin position="612"/>
        <end position="636"/>
    </location>
</feature>
<comment type="similarity">
    <text evidence="2 12">Belongs to the sodium:solute symporter (SSF) (TC 2.A.21) family.</text>
</comment>
<dbReference type="InterPro" id="IPR050277">
    <property type="entry name" value="Sodium:Solute_Symporter"/>
</dbReference>
<keyword evidence="3" id="KW-0813">Transport</keyword>
<reference evidence="15 16" key="1">
    <citation type="submission" date="2024-03" db="EMBL/GenBank/DDBJ databases">
        <title>The Acrasis kona genome and developmental transcriptomes reveal deep origins of eukaryotic multicellular pathways.</title>
        <authorList>
            <person name="Sheikh S."/>
            <person name="Fu C.-J."/>
            <person name="Brown M.W."/>
            <person name="Baldauf S.L."/>
        </authorList>
    </citation>
    <scope>NUCLEOTIDE SEQUENCE [LARGE SCALE GENOMIC DNA]</scope>
    <source>
        <strain evidence="15 16">ATCC MYA-3509</strain>
    </source>
</reference>
<dbReference type="Gene3D" id="1.20.1730.10">
    <property type="entry name" value="Sodium/glucose cotransporter"/>
    <property type="match status" value="1"/>
</dbReference>
<evidence type="ECO:0000256" key="8">
    <source>
        <dbReference type="ARBA" id="ARBA00023053"/>
    </source>
</evidence>
<evidence type="ECO:0000256" key="5">
    <source>
        <dbReference type="ARBA" id="ARBA00022692"/>
    </source>
</evidence>
<feature type="transmembrane region" description="Helical" evidence="14">
    <location>
        <begin position="12"/>
        <end position="32"/>
    </location>
</feature>
<evidence type="ECO:0000256" key="7">
    <source>
        <dbReference type="ARBA" id="ARBA00022989"/>
    </source>
</evidence>
<dbReference type="InterPro" id="IPR001734">
    <property type="entry name" value="Na/solute_symporter"/>
</dbReference>
<protein>
    <submittedName>
        <fullName evidence="15">Osmoregulated proline transporter</fullName>
    </submittedName>
</protein>
<feature type="transmembrane region" description="Helical" evidence="14">
    <location>
        <begin position="524"/>
        <end position="545"/>
    </location>
</feature>